<gene>
    <name evidence="3" type="ORF">M427DRAFT_268086</name>
</gene>
<dbReference type="EMBL" id="KQ965749">
    <property type="protein sequence ID" value="KXS16948.1"/>
    <property type="molecule type" value="Genomic_DNA"/>
</dbReference>
<reference evidence="3 4" key="1">
    <citation type="journal article" date="2015" name="Genome Biol. Evol.">
        <title>Phylogenomic analyses indicate that early fungi evolved digesting cell walls of algal ancestors of land plants.</title>
        <authorList>
            <person name="Chang Y."/>
            <person name="Wang S."/>
            <person name="Sekimoto S."/>
            <person name="Aerts A.L."/>
            <person name="Choi C."/>
            <person name="Clum A."/>
            <person name="LaButti K.M."/>
            <person name="Lindquist E.A."/>
            <person name="Yee Ngan C."/>
            <person name="Ohm R.A."/>
            <person name="Salamov A.A."/>
            <person name="Grigoriev I.V."/>
            <person name="Spatafora J.W."/>
            <person name="Berbee M.L."/>
        </authorList>
    </citation>
    <scope>NUCLEOTIDE SEQUENCE [LARGE SCALE GENOMIC DNA]</scope>
    <source>
        <strain evidence="3 4">JEL478</strain>
    </source>
</reference>
<dbReference type="Proteomes" id="UP000070544">
    <property type="component" value="Unassembled WGS sequence"/>
</dbReference>
<feature type="compositionally biased region" description="Low complexity" evidence="1">
    <location>
        <begin position="61"/>
        <end position="95"/>
    </location>
</feature>
<evidence type="ECO:0000313" key="3">
    <source>
        <dbReference type="EMBL" id="KXS16948.1"/>
    </source>
</evidence>
<proteinExistence type="predicted"/>
<accession>A0A139AJR1</accession>
<keyword evidence="4" id="KW-1185">Reference proteome</keyword>
<feature type="signal peptide" evidence="2">
    <location>
        <begin position="1"/>
        <end position="22"/>
    </location>
</feature>
<name>A0A139AJR1_GONPJ</name>
<organism evidence="3 4">
    <name type="scientific">Gonapodya prolifera (strain JEL478)</name>
    <name type="common">Monoblepharis prolifera</name>
    <dbReference type="NCBI Taxonomy" id="1344416"/>
    <lineage>
        <taxon>Eukaryota</taxon>
        <taxon>Fungi</taxon>
        <taxon>Fungi incertae sedis</taxon>
        <taxon>Chytridiomycota</taxon>
        <taxon>Chytridiomycota incertae sedis</taxon>
        <taxon>Monoblepharidomycetes</taxon>
        <taxon>Monoblepharidales</taxon>
        <taxon>Gonapodyaceae</taxon>
        <taxon>Gonapodya</taxon>
    </lineage>
</organism>
<feature type="chain" id="PRO_5007296250" evidence="2">
    <location>
        <begin position="23"/>
        <end position="122"/>
    </location>
</feature>
<evidence type="ECO:0000313" key="4">
    <source>
        <dbReference type="Proteomes" id="UP000070544"/>
    </source>
</evidence>
<protein>
    <submittedName>
        <fullName evidence="3">Uncharacterized protein</fullName>
    </submittedName>
</protein>
<keyword evidence="2" id="KW-0732">Signal</keyword>
<evidence type="ECO:0000256" key="2">
    <source>
        <dbReference type="SAM" id="SignalP"/>
    </source>
</evidence>
<feature type="region of interest" description="Disordered" evidence="1">
    <location>
        <begin position="61"/>
        <end position="122"/>
    </location>
</feature>
<evidence type="ECO:0000256" key="1">
    <source>
        <dbReference type="SAM" id="MobiDB-lite"/>
    </source>
</evidence>
<sequence length="122" mass="12783">MRILLTLLGCLVVASLATSIRAQTTAWKTPQPSGTSRPFPFPLVDGNKLLLGAIWIGIETSPSTSPDAPPSHSISTPSSCPSPSMTPPSSSSTRPSRPPFPQGGIITIILEQPGARRDPLLT</sequence>
<dbReference type="AlphaFoldDB" id="A0A139AJR1"/>